<dbReference type="EMBL" id="RQVR01000009">
    <property type="protein sequence ID" value="RRJ91071.1"/>
    <property type="molecule type" value="Genomic_DNA"/>
</dbReference>
<dbReference type="Proteomes" id="UP000271937">
    <property type="component" value="Unassembled WGS sequence"/>
</dbReference>
<gene>
    <name evidence="2" type="ORF">EG849_09015</name>
</gene>
<dbReference type="InterPro" id="IPR027843">
    <property type="entry name" value="DUF4440"/>
</dbReference>
<comment type="caution">
    <text evidence="2">The sequence shown here is derived from an EMBL/GenBank/DDBJ whole genome shotgun (WGS) entry which is preliminary data.</text>
</comment>
<feature type="domain" description="DUF4440" evidence="1">
    <location>
        <begin position="10"/>
        <end position="111"/>
    </location>
</feature>
<keyword evidence="3" id="KW-1185">Reference proteome</keyword>
<protein>
    <submittedName>
        <fullName evidence="2">Nuclear transport factor 2 family protein</fullName>
    </submittedName>
</protein>
<dbReference type="Gene3D" id="3.10.450.50">
    <property type="match status" value="1"/>
</dbReference>
<proteinExistence type="predicted"/>
<name>A0A3P3W7B6_9FLAO</name>
<dbReference type="RefSeq" id="WP_125012754.1">
    <property type="nucleotide sequence ID" value="NZ_RQVR01000009.1"/>
</dbReference>
<accession>A0A3P3W7B6</accession>
<evidence type="ECO:0000259" key="1">
    <source>
        <dbReference type="Pfam" id="PF14534"/>
    </source>
</evidence>
<sequence>MASNFEKLLLESEQKFIQALIDIDYKKLVALTHPKAIFVTESAETFSGIISLHTHYASIIKIQSIELLDRKVNFHDNYAIVSSIEKRLGLLNNIPVQSEYAITRVWKCLPKKCIVISGCIVNRKNTRN</sequence>
<dbReference type="SUPFAM" id="SSF54427">
    <property type="entry name" value="NTF2-like"/>
    <property type="match status" value="1"/>
</dbReference>
<dbReference type="AlphaFoldDB" id="A0A3P3W7B6"/>
<evidence type="ECO:0000313" key="3">
    <source>
        <dbReference type="Proteomes" id="UP000271937"/>
    </source>
</evidence>
<reference evidence="2 3" key="1">
    <citation type="submission" date="2018-11" db="EMBL/GenBank/DDBJ databases">
        <title>Flavobacterium sp. nov., YIM 102600 draft genome.</title>
        <authorList>
            <person name="Li G."/>
            <person name="Jiang Y."/>
        </authorList>
    </citation>
    <scope>NUCLEOTIDE SEQUENCE [LARGE SCALE GENOMIC DNA]</scope>
    <source>
        <strain evidence="2 3">YIM 102600</strain>
    </source>
</reference>
<evidence type="ECO:0000313" key="2">
    <source>
        <dbReference type="EMBL" id="RRJ91071.1"/>
    </source>
</evidence>
<dbReference type="InterPro" id="IPR032710">
    <property type="entry name" value="NTF2-like_dom_sf"/>
</dbReference>
<organism evidence="2 3">
    <name type="scientific">Flavobacterium macacae</name>
    <dbReference type="NCBI Taxonomy" id="2488993"/>
    <lineage>
        <taxon>Bacteria</taxon>
        <taxon>Pseudomonadati</taxon>
        <taxon>Bacteroidota</taxon>
        <taxon>Flavobacteriia</taxon>
        <taxon>Flavobacteriales</taxon>
        <taxon>Flavobacteriaceae</taxon>
        <taxon>Flavobacterium</taxon>
    </lineage>
</organism>
<dbReference type="Pfam" id="PF14534">
    <property type="entry name" value="DUF4440"/>
    <property type="match status" value="1"/>
</dbReference>